<sequence>MTKDEILEQLESIGIIMHIENEYLLTEKYKEIMRNASTPVIRIPTKKDPVLDYEELLNPETSGSDWVTEILDTAGRTRADALMNACKIPVKADKGYRLRGLDKQAINIIGNIVESNDISPLIFVEAIQLYYKYTEMPKGFKNLLLDGDALDIYNEHLEGKLLPGLKPKDNTTQKWN</sequence>
<organism evidence="1">
    <name type="scientific">marine sediment metagenome</name>
    <dbReference type="NCBI Taxonomy" id="412755"/>
    <lineage>
        <taxon>unclassified sequences</taxon>
        <taxon>metagenomes</taxon>
        <taxon>ecological metagenomes</taxon>
    </lineage>
</organism>
<dbReference type="EMBL" id="LAZR01013420">
    <property type="protein sequence ID" value="KKM22045.1"/>
    <property type="molecule type" value="Genomic_DNA"/>
</dbReference>
<gene>
    <name evidence="1" type="ORF">LCGC14_1629360</name>
</gene>
<dbReference type="AlphaFoldDB" id="A0A0F9L2W4"/>
<name>A0A0F9L2W4_9ZZZZ</name>
<evidence type="ECO:0000313" key="1">
    <source>
        <dbReference type="EMBL" id="KKM22045.1"/>
    </source>
</evidence>
<proteinExistence type="predicted"/>
<reference evidence="1" key="1">
    <citation type="journal article" date="2015" name="Nature">
        <title>Complex archaea that bridge the gap between prokaryotes and eukaryotes.</title>
        <authorList>
            <person name="Spang A."/>
            <person name="Saw J.H."/>
            <person name="Jorgensen S.L."/>
            <person name="Zaremba-Niedzwiedzka K."/>
            <person name="Martijn J."/>
            <person name="Lind A.E."/>
            <person name="van Eijk R."/>
            <person name="Schleper C."/>
            <person name="Guy L."/>
            <person name="Ettema T.J."/>
        </authorList>
    </citation>
    <scope>NUCLEOTIDE SEQUENCE</scope>
</reference>
<comment type="caution">
    <text evidence="1">The sequence shown here is derived from an EMBL/GenBank/DDBJ whole genome shotgun (WGS) entry which is preliminary data.</text>
</comment>
<accession>A0A0F9L2W4</accession>
<protein>
    <submittedName>
        <fullName evidence="1">Uncharacterized protein</fullName>
    </submittedName>
</protein>